<accession>A0A975GLD6</accession>
<dbReference type="AlphaFoldDB" id="A0A975GLD6"/>
<name>A0A975GLD6_9BACT</name>
<reference evidence="1" key="1">
    <citation type="journal article" date="2021" name="Microb. Physiol.">
        <title>Proteogenomic Insights into the Physiology of Marine, Sulfate-Reducing, Filamentous Desulfonema limicola and Desulfonema magnum.</title>
        <authorList>
            <person name="Schnaars V."/>
            <person name="Wohlbrand L."/>
            <person name="Scheve S."/>
            <person name="Hinrichs C."/>
            <person name="Reinhardt R."/>
            <person name="Rabus R."/>
        </authorList>
    </citation>
    <scope>NUCLEOTIDE SEQUENCE</scope>
    <source>
        <strain evidence="1">4be13</strain>
    </source>
</reference>
<evidence type="ECO:0000313" key="1">
    <source>
        <dbReference type="EMBL" id="QTA85662.1"/>
    </source>
</evidence>
<keyword evidence="2" id="KW-1185">Reference proteome</keyword>
<sequence>MDRLKKVRKKCSLFDGYVPQIEKDSHRICESFDLLCDLKKAVVPNK</sequence>
<dbReference type="KEGG" id="dmm:dnm_016750"/>
<protein>
    <submittedName>
        <fullName evidence="1">Uncharacterized protein</fullName>
    </submittedName>
</protein>
<dbReference type="Proteomes" id="UP000663722">
    <property type="component" value="Chromosome"/>
</dbReference>
<dbReference type="EMBL" id="CP061800">
    <property type="protein sequence ID" value="QTA85662.1"/>
    <property type="molecule type" value="Genomic_DNA"/>
</dbReference>
<proteinExistence type="predicted"/>
<gene>
    <name evidence="1" type="ORF">dnm_016750</name>
</gene>
<evidence type="ECO:0000313" key="2">
    <source>
        <dbReference type="Proteomes" id="UP000663722"/>
    </source>
</evidence>
<organism evidence="1 2">
    <name type="scientific">Desulfonema magnum</name>
    <dbReference type="NCBI Taxonomy" id="45655"/>
    <lineage>
        <taxon>Bacteria</taxon>
        <taxon>Pseudomonadati</taxon>
        <taxon>Thermodesulfobacteriota</taxon>
        <taxon>Desulfobacteria</taxon>
        <taxon>Desulfobacterales</taxon>
        <taxon>Desulfococcaceae</taxon>
        <taxon>Desulfonema</taxon>
    </lineage>
</organism>